<feature type="transmembrane region" description="Helical" evidence="2">
    <location>
        <begin position="51"/>
        <end position="70"/>
    </location>
</feature>
<dbReference type="Pfam" id="PF11298">
    <property type="entry name" value="DUF3099"/>
    <property type="match status" value="1"/>
</dbReference>
<keyword evidence="2" id="KW-0812">Transmembrane</keyword>
<evidence type="ECO:0000313" key="3">
    <source>
        <dbReference type="EMBL" id="RYB96654.1"/>
    </source>
</evidence>
<accession>A0A4Q2S7Q5</accession>
<organism evidence="3 4">
    <name type="scientific">Nocardioides glacieisoli</name>
    <dbReference type="NCBI Taxonomy" id="1168730"/>
    <lineage>
        <taxon>Bacteria</taxon>
        <taxon>Bacillati</taxon>
        <taxon>Actinomycetota</taxon>
        <taxon>Actinomycetes</taxon>
        <taxon>Propionibacteriales</taxon>
        <taxon>Nocardioidaceae</taxon>
        <taxon>Nocardioides</taxon>
    </lineage>
</organism>
<keyword evidence="2" id="KW-0472">Membrane</keyword>
<feature type="region of interest" description="Disordered" evidence="1">
    <location>
        <begin position="73"/>
        <end position="96"/>
    </location>
</feature>
<dbReference type="RefSeq" id="WP_129473602.1">
    <property type="nucleotide sequence ID" value="NZ_SDWS01000001.1"/>
</dbReference>
<proteinExistence type="predicted"/>
<dbReference type="Proteomes" id="UP000291838">
    <property type="component" value="Unassembled WGS sequence"/>
</dbReference>
<evidence type="ECO:0000256" key="1">
    <source>
        <dbReference type="SAM" id="MobiDB-lite"/>
    </source>
</evidence>
<reference evidence="3 4" key="1">
    <citation type="submission" date="2019-01" db="EMBL/GenBank/DDBJ databases">
        <title>Novel species of Nocardioides.</title>
        <authorList>
            <person name="Liu Q."/>
            <person name="Xin Y.-H."/>
        </authorList>
    </citation>
    <scope>NUCLEOTIDE SEQUENCE [LARGE SCALE GENOMIC DNA]</scope>
    <source>
        <strain evidence="3 4">HLT3-15</strain>
    </source>
</reference>
<gene>
    <name evidence="3" type="ORF">EUA06_03585</name>
</gene>
<dbReference type="AlphaFoldDB" id="A0A4Q2S7Q5"/>
<feature type="transmembrane region" description="Helical" evidence="2">
    <location>
        <begin position="27"/>
        <end position="45"/>
    </location>
</feature>
<comment type="caution">
    <text evidence="3">The sequence shown here is derived from an EMBL/GenBank/DDBJ whole genome shotgun (WGS) entry which is preliminary data.</text>
</comment>
<dbReference type="InterPro" id="IPR021449">
    <property type="entry name" value="DUF3099"/>
</dbReference>
<sequence>MAKADAVRITTARSSAADDMRSRQVRYAVSMSIRFVCFFAAVLVGPGVFRWILVAAAVFLPFFAVVIANAGDQRDDGFRLPDGPGAKELTAGDPER</sequence>
<dbReference type="OrthoDB" id="4229919at2"/>
<dbReference type="EMBL" id="SDWS01000001">
    <property type="protein sequence ID" value="RYB96654.1"/>
    <property type="molecule type" value="Genomic_DNA"/>
</dbReference>
<name>A0A4Q2S7Q5_9ACTN</name>
<keyword evidence="2" id="KW-1133">Transmembrane helix</keyword>
<keyword evidence="4" id="KW-1185">Reference proteome</keyword>
<evidence type="ECO:0000256" key="2">
    <source>
        <dbReference type="SAM" id="Phobius"/>
    </source>
</evidence>
<protein>
    <submittedName>
        <fullName evidence="3">DUF3099 domain-containing protein</fullName>
    </submittedName>
</protein>
<evidence type="ECO:0000313" key="4">
    <source>
        <dbReference type="Proteomes" id="UP000291838"/>
    </source>
</evidence>